<proteinExistence type="predicted"/>
<accession>K2RKL0</accession>
<dbReference type="InParanoid" id="K2RKL0"/>
<dbReference type="EMBL" id="AHHD01000323">
    <property type="protein sequence ID" value="EKG15218.1"/>
    <property type="molecule type" value="Genomic_DNA"/>
</dbReference>
<dbReference type="STRING" id="1126212.K2RKL0"/>
<dbReference type="HOGENOM" id="CLU_1740887_0_0_1"/>
<reference evidence="1 2" key="1">
    <citation type="journal article" date="2012" name="BMC Genomics">
        <title>Tools to kill: Genome of one of the most destructive plant pathogenic fungi Macrophomina phaseolina.</title>
        <authorList>
            <person name="Islam M.S."/>
            <person name="Haque M.S."/>
            <person name="Islam M.M."/>
            <person name="Emdad E.M."/>
            <person name="Halim A."/>
            <person name="Hossen Q.M.M."/>
            <person name="Hossain M.Z."/>
            <person name="Ahmed B."/>
            <person name="Rahim S."/>
            <person name="Rahman M.S."/>
            <person name="Alam M.M."/>
            <person name="Hou S."/>
            <person name="Wan X."/>
            <person name="Saito J.A."/>
            <person name="Alam M."/>
        </authorList>
    </citation>
    <scope>NUCLEOTIDE SEQUENCE [LARGE SCALE GENOMIC DNA]</scope>
    <source>
        <strain evidence="1 2">MS6</strain>
    </source>
</reference>
<dbReference type="AlphaFoldDB" id="K2RKL0"/>
<sequence length="150" mass="17592">MIDGLPSPAQLLSVAREQAVDLPDNEVQQLHHACPMPPWPRFQYRSVWKYSRVEVTVADQLKIFRMQTAGLRSLLEPEYEFEFVEGRWPHLEGNWSLHTVDFSKSKVRRSQYSHCRSIDIDHLEAVWLLQWPRPGRHPADRERVAADHQG</sequence>
<dbReference type="Proteomes" id="UP000007129">
    <property type="component" value="Unassembled WGS sequence"/>
</dbReference>
<name>K2RKL0_MACPH</name>
<organism evidence="1 2">
    <name type="scientific">Macrophomina phaseolina (strain MS6)</name>
    <name type="common">Charcoal rot fungus</name>
    <dbReference type="NCBI Taxonomy" id="1126212"/>
    <lineage>
        <taxon>Eukaryota</taxon>
        <taxon>Fungi</taxon>
        <taxon>Dikarya</taxon>
        <taxon>Ascomycota</taxon>
        <taxon>Pezizomycotina</taxon>
        <taxon>Dothideomycetes</taxon>
        <taxon>Dothideomycetes incertae sedis</taxon>
        <taxon>Botryosphaeriales</taxon>
        <taxon>Botryosphaeriaceae</taxon>
        <taxon>Macrophomina</taxon>
    </lineage>
</organism>
<dbReference type="OrthoDB" id="2094269at2759"/>
<protein>
    <submittedName>
        <fullName evidence="1">Uncharacterized protein</fullName>
    </submittedName>
</protein>
<evidence type="ECO:0000313" key="2">
    <source>
        <dbReference type="Proteomes" id="UP000007129"/>
    </source>
</evidence>
<evidence type="ECO:0000313" key="1">
    <source>
        <dbReference type="EMBL" id="EKG15218.1"/>
    </source>
</evidence>
<dbReference type="VEuPathDB" id="FungiDB:MPH_07552"/>
<gene>
    <name evidence="1" type="ORF">MPH_07552</name>
</gene>
<comment type="caution">
    <text evidence="1">The sequence shown here is derived from an EMBL/GenBank/DDBJ whole genome shotgun (WGS) entry which is preliminary data.</text>
</comment>